<feature type="transmembrane region" description="Helical" evidence="2">
    <location>
        <begin position="531"/>
        <end position="550"/>
    </location>
</feature>
<feature type="coiled-coil region" evidence="1">
    <location>
        <begin position="415"/>
        <end position="464"/>
    </location>
</feature>
<organism evidence="3 6">
    <name type="scientific">Segatella copri</name>
    <dbReference type="NCBI Taxonomy" id="165179"/>
    <lineage>
        <taxon>Bacteria</taxon>
        <taxon>Pseudomonadati</taxon>
        <taxon>Bacteroidota</taxon>
        <taxon>Bacteroidia</taxon>
        <taxon>Bacteroidales</taxon>
        <taxon>Prevotellaceae</taxon>
        <taxon>Segatella</taxon>
    </lineage>
</organism>
<keyword evidence="1" id="KW-0175">Coiled coil</keyword>
<name>A0AA92WIL6_9BACT</name>
<dbReference type="EMBL" id="QROP01000045">
    <property type="protein sequence ID" value="RHL34413.1"/>
    <property type="molecule type" value="Genomic_DNA"/>
</dbReference>
<keyword evidence="2" id="KW-1133">Transmembrane helix</keyword>
<protein>
    <recommendedName>
        <fullName evidence="7">Tetratricopeptide repeat protein</fullName>
    </recommendedName>
</protein>
<dbReference type="Proteomes" id="UP000284990">
    <property type="component" value="Unassembled WGS sequence"/>
</dbReference>
<dbReference type="EMBL" id="QSFW01000012">
    <property type="protein sequence ID" value="RHA87150.1"/>
    <property type="molecule type" value="Genomic_DNA"/>
</dbReference>
<evidence type="ECO:0000256" key="1">
    <source>
        <dbReference type="SAM" id="Coils"/>
    </source>
</evidence>
<evidence type="ECO:0000313" key="4">
    <source>
        <dbReference type="EMBL" id="RHL34413.1"/>
    </source>
</evidence>
<evidence type="ECO:0000313" key="6">
    <source>
        <dbReference type="Proteomes" id="UP000284990"/>
    </source>
</evidence>
<dbReference type="Gene3D" id="1.25.40.10">
    <property type="entry name" value="Tetratricopeptide repeat domain"/>
    <property type="match status" value="1"/>
</dbReference>
<dbReference type="InterPro" id="IPR019734">
    <property type="entry name" value="TPR_rpt"/>
</dbReference>
<dbReference type="RefSeq" id="WP_147350861.1">
    <property type="nucleotide sequence ID" value="NZ_QROP01000045.1"/>
</dbReference>
<dbReference type="InterPro" id="IPR011990">
    <property type="entry name" value="TPR-like_helical_dom_sf"/>
</dbReference>
<sequence>MKHRWIYLVLLLVAIVSCMGNKRYDNLMQRADSIMDSNDDSAKVAIELLNKVKPQLDDFTKGQRMRYELLYHKAMNKACITFTSDSVMKEVVDYYDHHGSANERMLANYVLGCVYRDMHEAPMALEYYDKATEQADTTAADCDYGTLYRVYSQMGFLFSKQYLPYQLLDAFGKAEKYAYLAKDTLNAIINYQNRIDAYSYLGNKDSVITINLHAAHMFKQIGNNYAAVIALGCNYNYYIEKQDTLNAQKVFKAYFSTGYEGNSEYEDSKAYVLCQKGAYYMLTAQLDSAYNYLQQSLRLCKSYSIKAAATKALARYYAKINQPALAMKYAMQSSEYNDSDLIETRKTQLQQVQAMYDYGRNQEIARIAEQKAKRSTQMNYMIVSACVVLFLFLSYIYRKQLALKKKRIAASKLVYEDCLLKLKRLQEEKTQLVAEKDKKLAQIITEKENAISKLESEIHDIQNKYSLSSISDADLVLKNSSIYKKIQCIEAHPLEEMHEEDWTELADTVEEVIPDFIPMLKNRVSDRDYRICLLIRLGFSISLMAILLNLSDATISKSRKTMLKKLCGKIGKPKDFDEYVLHIQ</sequence>
<feature type="transmembrane region" description="Helical" evidence="2">
    <location>
        <begin position="378"/>
        <end position="397"/>
    </location>
</feature>
<evidence type="ECO:0008006" key="7">
    <source>
        <dbReference type="Google" id="ProtNLM"/>
    </source>
</evidence>
<keyword evidence="2" id="KW-0812">Transmembrane</keyword>
<dbReference type="AlphaFoldDB" id="A0AA92WIL6"/>
<evidence type="ECO:0000313" key="3">
    <source>
        <dbReference type="EMBL" id="RHA87150.1"/>
    </source>
</evidence>
<reference evidence="5 6" key="1">
    <citation type="submission" date="2018-08" db="EMBL/GenBank/DDBJ databases">
        <title>A genome reference for cultivated species of the human gut microbiota.</title>
        <authorList>
            <person name="Zou Y."/>
            <person name="Xue W."/>
            <person name="Luo G."/>
        </authorList>
    </citation>
    <scope>NUCLEOTIDE SEQUENCE [LARGE SCALE GENOMIC DNA]</scope>
    <source>
        <strain evidence="4 5">AF38-11</strain>
        <strain evidence="3 6">AM42-23AC</strain>
    </source>
</reference>
<comment type="caution">
    <text evidence="3">The sequence shown here is derived from an EMBL/GenBank/DDBJ whole genome shotgun (WGS) entry which is preliminary data.</text>
</comment>
<evidence type="ECO:0000256" key="2">
    <source>
        <dbReference type="SAM" id="Phobius"/>
    </source>
</evidence>
<keyword evidence="2" id="KW-0472">Membrane</keyword>
<dbReference type="SMART" id="SM00028">
    <property type="entry name" value="TPR"/>
    <property type="match status" value="3"/>
</dbReference>
<gene>
    <name evidence="4" type="ORF">DW026_12875</name>
    <name evidence="3" type="ORF">DW916_06895</name>
</gene>
<dbReference type="PROSITE" id="PS51257">
    <property type="entry name" value="PROKAR_LIPOPROTEIN"/>
    <property type="match status" value="1"/>
</dbReference>
<proteinExistence type="predicted"/>
<evidence type="ECO:0000313" key="5">
    <source>
        <dbReference type="Proteomes" id="UP000283672"/>
    </source>
</evidence>
<dbReference type="Proteomes" id="UP000283672">
    <property type="component" value="Unassembled WGS sequence"/>
</dbReference>
<accession>A0AA92WIL6</accession>